<dbReference type="GO" id="GO:0031177">
    <property type="term" value="F:phosphopantetheine binding"/>
    <property type="evidence" value="ECO:0007669"/>
    <property type="project" value="InterPro"/>
</dbReference>
<dbReference type="InterPro" id="IPR013154">
    <property type="entry name" value="ADH-like_N"/>
</dbReference>
<feature type="domain" description="Ketoreductase" evidence="4">
    <location>
        <begin position="314"/>
        <end position="496"/>
    </location>
</feature>
<dbReference type="InterPro" id="IPR020806">
    <property type="entry name" value="PKS_PP-bd"/>
</dbReference>
<dbReference type="InterPro" id="IPR036291">
    <property type="entry name" value="NAD(P)-bd_dom_sf"/>
</dbReference>
<feature type="domain" description="Polyketide synthase-like phosphopantetheine-binding" evidence="5">
    <location>
        <begin position="603"/>
        <end position="661"/>
    </location>
</feature>
<proteinExistence type="predicted"/>
<evidence type="ECO:0000256" key="1">
    <source>
        <dbReference type="ARBA" id="ARBA00022450"/>
    </source>
</evidence>
<organism evidence="7 8">
    <name type="scientific">Xylaria arbuscula</name>
    <dbReference type="NCBI Taxonomy" id="114810"/>
    <lineage>
        <taxon>Eukaryota</taxon>
        <taxon>Fungi</taxon>
        <taxon>Dikarya</taxon>
        <taxon>Ascomycota</taxon>
        <taxon>Pezizomycotina</taxon>
        <taxon>Sordariomycetes</taxon>
        <taxon>Xylariomycetidae</taxon>
        <taxon>Xylariales</taxon>
        <taxon>Xylariaceae</taxon>
        <taxon>Xylaria</taxon>
    </lineage>
</organism>
<dbReference type="Proteomes" id="UP001148614">
    <property type="component" value="Unassembled WGS sequence"/>
</dbReference>
<evidence type="ECO:0008006" key="9">
    <source>
        <dbReference type="Google" id="ProtNLM"/>
    </source>
</evidence>
<accession>A0A9W8THY2</accession>
<comment type="caution">
    <text evidence="7">The sequence shown here is derived from an EMBL/GenBank/DDBJ whole genome shotgun (WGS) entry which is preliminary data.</text>
</comment>
<dbReference type="CDD" id="cd05195">
    <property type="entry name" value="enoyl_red"/>
    <property type="match status" value="1"/>
</dbReference>
<dbReference type="InterPro" id="IPR011032">
    <property type="entry name" value="GroES-like_sf"/>
</dbReference>
<keyword evidence="8" id="KW-1185">Reference proteome</keyword>
<keyword evidence="2" id="KW-0597">Phosphoprotein</keyword>
<name>A0A9W8THY2_9PEZI</name>
<dbReference type="Gene3D" id="3.90.180.10">
    <property type="entry name" value="Medium-chain alcohol dehydrogenases, catalytic domain"/>
    <property type="match status" value="1"/>
</dbReference>
<dbReference type="PANTHER" id="PTHR43775:SF18">
    <property type="entry name" value="ENZYME, PUTATIVE (JCVI)-RELATED"/>
    <property type="match status" value="1"/>
</dbReference>
<evidence type="ECO:0000259" key="6">
    <source>
        <dbReference type="SMART" id="SM00829"/>
    </source>
</evidence>
<dbReference type="GO" id="GO:0016491">
    <property type="term" value="F:oxidoreductase activity"/>
    <property type="evidence" value="ECO:0007669"/>
    <property type="project" value="UniProtKB-KW"/>
</dbReference>
<dbReference type="SMART" id="SM00822">
    <property type="entry name" value="PKS_KR"/>
    <property type="match status" value="1"/>
</dbReference>
<gene>
    <name evidence="7" type="ORF">NPX13_g10502</name>
</gene>
<evidence type="ECO:0000256" key="2">
    <source>
        <dbReference type="ARBA" id="ARBA00022553"/>
    </source>
</evidence>
<dbReference type="InterPro" id="IPR013968">
    <property type="entry name" value="PKS_KR"/>
</dbReference>
<protein>
    <recommendedName>
        <fullName evidence="9">Enoyl reductase (ER) domain-containing protein</fullName>
    </recommendedName>
</protein>
<dbReference type="SUPFAM" id="SSF51735">
    <property type="entry name" value="NAD(P)-binding Rossmann-fold domains"/>
    <property type="match status" value="2"/>
</dbReference>
<dbReference type="SUPFAM" id="SSF50129">
    <property type="entry name" value="GroES-like"/>
    <property type="match status" value="1"/>
</dbReference>
<sequence length="676" mass="74086">MLLTGGDASDVATVMGIIPGNEYMLGCECSGIVRRLGPGVTKFEVGDRVAVMCAGSYTNRLITHADRANVIQDWMSFEEAATIPLVFITASYSMFHLGKIKGGQSVLIHSAARGVGLAAIQLATYKKADIFVTVGTEEKRKFLSDTFNIPTSRIYSSRDGRFYKEIMAVTAGRGIDLVLNSLTGELLDLSWRLVADGDTMVEIGKRDIIERNTLTMEPFGRNCSFHAVDMSHTKTITHTLIGHLLAEVFDLLTQRLILPIQPITQYGFEEVSDALAHMRRGIHIGKLVITRSGKRDVRVPIRRAPVVPTLRPDVAYLIVGRLKGLCGSLATHVARCGARHIIVCSRGGIGDEPSARIVRDCLSYDCKVSEAKGDIANVDFVKEIFELPHPKHIAGIVQGAMVLKDTPFETMSAQDYKTVINPKVTGTWNLHEASISPKHPPSIFSRCSQVCQEYMAIRDRLITQQLVITFLDAFASYRHTQNLCAHSIDLGVIHDVGYVAEQGAARGLEEKFEKDQWTPLNERELLRVFDISLLQQQRQGCGIGRNVPLSQLSVAQLVTGINIPLDPFSDLASDPRFGHIVGTGTSTRTGSYQHTSNDVDDTALLELRALHSSPGTVPKQVLSAVELRGWLRTRLGAEVSALDITNAPSLATLAEKVMERLPGAVENGEDAKRKIS</sequence>
<dbReference type="AlphaFoldDB" id="A0A9W8THY2"/>
<dbReference type="SMART" id="SM00829">
    <property type="entry name" value="PKS_ER"/>
    <property type="match status" value="1"/>
</dbReference>
<dbReference type="EMBL" id="JANPWZ010002992">
    <property type="protein sequence ID" value="KAJ3554839.1"/>
    <property type="molecule type" value="Genomic_DNA"/>
</dbReference>
<evidence type="ECO:0000259" key="4">
    <source>
        <dbReference type="SMART" id="SM00822"/>
    </source>
</evidence>
<dbReference type="InterPro" id="IPR050091">
    <property type="entry name" value="PKS_NRPS_Biosynth_Enz"/>
</dbReference>
<dbReference type="GO" id="GO:0044550">
    <property type="term" value="P:secondary metabolite biosynthetic process"/>
    <property type="evidence" value="ECO:0007669"/>
    <property type="project" value="TreeGrafter"/>
</dbReference>
<evidence type="ECO:0000259" key="5">
    <source>
        <dbReference type="SMART" id="SM00823"/>
    </source>
</evidence>
<dbReference type="GO" id="GO:0006633">
    <property type="term" value="P:fatty acid biosynthetic process"/>
    <property type="evidence" value="ECO:0007669"/>
    <property type="project" value="TreeGrafter"/>
</dbReference>
<dbReference type="Pfam" id="PF08659">
    <property type="entry name" value="KR"/>
    <property type="match status" value="1"/>
</dbReference>
<dbReference type="Pfam" id="PF13602">
    <property type="entry name" value="ADH_zinc_N_2"/>
    <property type="match status" value="1"/>
</dbReference>
<reference evidence="7" key="1">
    <citation type="submission" date="2022-07" db="EMBL/GenBank/DDBJ databases">
        <title>Genome Sequence of Xylaria arbuscula.</title>
        <authorList>
            <person name="Buettner E."/>
        </authorList>
    </citation>
    <scope>NUCLEOTIDE SEQUENCE</scope>
    <source>
        <strain evidence="7">VT107</strain>
    </source>
</reference>
<dbReference type="GO" id="GO:0004312">
    <property type="term" value="F:fatty acid synthase activity"/>
    <property type="evidence" value="ECO:0007669"/>
    <property type="project" value="TreeGrafter"/>
</dbReference>
<keyword evidence="3" id="KW-0560">Oxidoreductase</keyword>
<dbReference type="VEuPathDB" id="FungiDB:F4678DRAFT_465144"/>
<evidence type="ECO:0000256" key="3">
    <source>
        <dbReference type="ARBA" id="ARBA00023002"/>
    </source>
</evidence>
<dbReference type="InterPro" id="IPR057326">
    <property type="entry name" value="KR_dom"/>
</dbReference>
<keyword evidence="1" id="KW-0596">Phosphopantetheine</keyword>
<feature type="domain" description="Enoyl reductase (ER)" evidence="6">
    <location>
        <begin position="2"/>
        <end position="289"/>
    </location>
</feature>
<dbReference type="Pfam" id="PF08240">
    <property type="entry name" value="ADH_N"/>
    <property type="match status" value="1"/>
</dbReference>
<evidence type="ECO:0000313" key="8">
    <source>
        <dbReference type="Proteomes" id="UP001148614"/>
    </source>
</evidence>
<dbReference type="PANTHER" id="PTHR43775">
    <property type="entry name" value="FATTY ACID SYNTHASE"/>
    <property type="match status" value="1"/>
</dbReference>
<evidence type="ECO:0000313" key="7">
    <source>
        <dbReference type="EMBL" id="KAJ3554839.1"/>
    </source>
</evidence>
<dbReference type="Gene3D" id="3.40.50.720">
    <property type="entry name" value="NAD(P)-binding Rossmann-like Domain"/>
    <property type="match status" value="2"/>
</dbReference>
<dbReference type="InterPro" id="IPR020843">
    <property type="entry name" value="ER"/>
</dbReference>
<dbReference type="SMART" id="SM00823">
    <property type="entry name" value="PKS_PP"/>
    <property type="match status" value="1"/>
</dbReference>